<keyword evidence="3" id="KW-0060">Ascorbate biosynthesis</keyword>
<dbReference type="Proteomes" id="UP000600080">
    <property type="component" value="Unassembled WGS sequence"/>
</dbReference>
<evidence type="ECO:0000256" key="1">
    <source>
        <dbReference type="ARBA" id="ARBA00005147"/>
    </source>
</evidence>
<feature type="compositionally biased region" description="Pro residues" evidence="5">
    <location>
        <begin position="1"/>
        <end position="14"/>
    </location>
</feature>
<dbReference type="PROSITE" id="PS00862">
    <property type="entry name" value="OX2_COVAL_FAD"/>
    <property type="match status" value="1"/>
</dbReference>
<sequence>MPHGPVPPARPPAGPTGAREVNTRRPFGSYRRYDLSGSRATAAGSRVCEARHPAVAVRVGDRHHAPTPRGPDAGGDVTMAVSNAVGGSKGRGATGGVWRNWAGNVAARPARSVAPASTEELADAIRAAAADGLTVKAAGTGHSFTPAAATDGLLIRPERLTGIRGIDRAAGTVTVAAGTPLRHLNETLAAHGLSLANMGDIMEQTASGATATGTHGTGRDSASLAAQVTALELVTADGSRLTCSADERPEVFAAARLGLGALGVISELTFAVEPEFLLTAREEPMPYDEVTDRFDELVAENEHFEFYWFPHTGSCNTKRNNRSQGPAAPHGRVSGWVEDELLSNGVFQLVCSVGRAVPAAIPGIAKLSSRALSARTYTDIPYRVFTSPRRVRFVEMEYALPRSAAVAALGELRALVERSDFRISFPVEVRTAPADDIALSTASGRDTVYIAVHMFRGTPHQAYFAAAERIMTAHGGRPHWGKLHTRDAAYLAEAYPRFGEFTAVRDRLDPDRRFTNAYLRRVLGD</sequence>
<dbReference type="Gene3D" id="3.30.43.10">
    <property type="entry name" value="Uridine Diphospho-n-acetylenolpyruvylglucosamine Reductase, domain 2"/>
    <property type="match status" value="1"/>
</dbReference>
<evidence type="ECO:0000259" key="6">
    <source>
        <dbReference type="PROSITE" id="PS51387"/>
    </source>
</evidence>
<dbReference type="InterPro" id="IPR016166">
    <property type="entry name" value="FAD-bd_PCMH"/>
</dbReference>
<feature type="region of interest" description="Disordered" evidence="5">
    <location>
        <begin position="1"/>
        <end position="29"/>
    </location>
</feature>
<dbReference type="InterPro" id="IPR006093">
    <property type="entry name" value="Oxy_OxRdtase_FAD_BS"/>
</dbReference>
<dbReference type="Gene3D" id="3.30.465.10">
    <property type="match status" value="1"/>
</dbReference>
<evidence type="ECO:0000256" key="4">
    <source>
        <dbReference type="ARBA" id="ARBA00023002"/>
    </source>
</evidence>
<organism evidence="7 8">
    <name type="scientific">Streptomyces kronopolitis</name>
    <dbReference type="NCBI Taxonomy" id="1612435"/>
    <lineage>
        <taxon>Bacteria</taxon>
        <taxon>Bacillati</taxon>
        <taxon>Actinomycetota</taxon>
        <taxon>Actinomycetes</taxon>
        <taxon>Kitasatosporales</taxon>
        <taxon>Streptomycetaceae</taxon>
        <taxon>Streptomyces</taxon>
    </lineage>
</organism>
<dbReference type="InterPro" id="IPR016171">
    <property type="entry name" value="Vanillyl_alc_oxidase_C-sub2"/>
</dbReference>
<dbReference type="PROSITE" id="PS51387">
    <property type="entry name" value="FAD_PCMH"/>
    <property type="match status" value="1"/>
</dbReference>
<dbReference type="Pfam" id="PF04030">
    <property type="entry name" value="ALO"/>
    <property type="match status" value="1"/>
</dbReference>
<dbReference type="InterPro" id="IPR010031">
    <property type="entry name" value="FAD_lactone_oxidase-like"/>
</dbReference>
<gene>
    <name evidence="7" type="ORF">GCM10012285_09890</name>
</gene>
<name>A0ABQ2J0Y5_9ACTN</name>
<dbReference type="SUPFAM" id="SSF56176">
    <property type="entry name" value="FAD-binding/transporter-associated domain-like"/>
    <property type="match status" value="1"/>
</dbReference>
<dbReference type="InterPro" id="IPR006094">
    <property type="entry name" value="Oxid_FAD_bind_N"/>
</dbReference>
<dbReference type="PANTHER" id="PTHR43762">
    <property type="entry name" value="L-GULONOLACTONE OXIDASE"/>
    <property type="match status" value="1"/>
</dbReference>
<dbReference type="InterPro" id="IPR016169">
    <property type="entry name" value="FAD-bd_PCMH_sub2"/>
</dbReference>
<dbReference type="Pfam" id="PF01565">
    <property type="entry name" value="FAD_binding_4"/>
    <property type="match status" value="1"/>
</dbReference>
<dbReference type="EMBL" id="BMND01000003">
    <property type="protein sequence ID" value="GGN36276.1"/>
    <property type="molecule type" value="Genomic_DNA"/>
</dbReference>
<dbReference type="PIRSF" id="PIRSF000136">
    <property type="entry name" value="LGO_GLO"/>
    <property type="match status" value="1"/>
</dbReference>
<proteinExistence type="inferred from homology"/>
<comment type="pathway">
    <text evidence="1">Cofactor biosynthesis; L-ascorbate biosynthesis.</text>
</comment>
<evidence type="ECO:0000313" key="8">
    <source>
        <dbReference type="Proteomes" id="UP000600080"/>
    </source>
</evidence>
<dbReference type="Gene3D" id="1.10.45.10">
    <property type="entry name" value="Vanillyl-alcohol Oxidase, Chain A, domain 4"/>
    <property type="match status" value="1"/>
</dbReference>
<dbReference type="InterPro" id="IPR036318">
    <property type="entry name" value="FAD-bd_PCMH-like_sf"/>
</dbReference>
<dbReference type="Gene3D" id="3.30.70.2520">
    <property type="match status" value="1"/>
</dbReference>
<dbReference type="NCBIfam" id="TIGR01679">
    <property type="entry name" value="bact_FAD_ox"/>
    <property type="match status" value="1"/>
</dbReference>
<keyword evidence="8" id="KW-1185">Reference proteome</keyword>
<evidence type="ECO:0000256" key="2">
    <source>
        <dbReference type="ARBA" id="ARBA00005466"/>
    </source>
</evidence>
<keyword evidence="4" id="KW-0560">Oxidoreductase</keyword>
<comment type="caution">
    <text evidence="7">The sequence shown here is derived from an EMBL/GenBank/DDBJ whole genome shotgun (WGS) entry which is preliminary data.</text>
</comment>
<dbReference type="PANTHER" id="PTHR43762:SF1">
    <property type="entry name" value="D-ARABINONO-1,4-LACTONE OXIDASE"/>
    <property type="match status" value="1"/>
</dbReference>
<evidence type="ECO:0000313" key="7">
    <source>
        <dbReference type="EMBL" id="GGN36276.1"/>
    </source>
</evidence>
<feature type="domain" description="FAD-binding PCMH-type" evidence="6">
    <location>
        <begin position="105"/>
        <end position="275"/>
    </location>
</feature>
<dbReference type="InterPro" id="IPR016167">
    <property type="entry name" value="FAD-bd_PCMH_sub1"/>
</dbReference>
<evidence type="ECO:0000256" key="3">
    <source>
        <dbReference type="ARBA" id="ARBA00022644"/>
    </source>
</evidence>
<accession>A0ABQ2J0Y5</accession>
<reference evidence="8" key="1">
    <citation type="journal article" date="2019" name="Int. J. Syst. Evol. Microbiol.">
        <title>The Global Catalogue of Microorganisms (GCM) 10K type strain sequencing project: providing services to taxonomists for standard genome sequencing and annotation.</title>
        <authorList>
            <consortium name="The Broad Institute Genomics Platform"/>
            <consortium name="The Broad Institute Genome Sequencing Center for Infectious Disease"/>
            <person name="Wu L."/>
            <person name="Ma J."/>
        </authorList>
    </citation>
    <scope>NUCLEOTIDE SEQUENCE [LARGE SCALE GENOMIC DNA]</scope>
    <source>
        <strain evidence="8">CGMCC 4.7323</strain>
    </source>
</reference>
<evidence type="ECO:0000256" key="5">
    <source>
        <dbReference type="SAM" id="MobiDB-lite"/>
    </source>
</evidence>
<dbReference type="InterPro" id="IPR007173">
    <property type="entry name" value="ALO_C"/>
</dbReference>
<protein>
    <submittedName>
        <fullName evidence="7">FAD-linked oxidoreductase</fullName>
    </submittedName>
</protein>
<comment type="similarity">
    <text evidence="2">Belongs to the oxygen-dependent FAD-linked oxidoreductase family.</text>
</comment>